<dbReference type="KEGG" id="bcv:Bcav_1407"/>
<accession>C5C2H9</accession>
<organism evidence="7 8">
    <name type="scientific">Beutenbergia cavernae (strain ATCC BAA-8 / DSM 12333 / CCUG 43141 / JCM 11478 / NBRC 16432 / NCIMB 13614 / HKI 0122)</name>
    <dbReference type="NCBI Taxonomy" id="471853"/>
    <lineage>
        <taxon>Bacteria</taxon>
        <taxon>Bacillati</taxon>
        <taxon>Actinomycetota</taxon>
        <taxon>Actinomycetes</taxon>
        <taxon>Micrococcales</taxon>
        <taxon>Beutenbergiaceae</taxon>
        <taxon>Beutenbergia</taxon>
    </lineage>
</organism>
<dbReference type="PANTHER" id="PTHR35908">
    <property type="entry name" value="HYPOTHETICAL FUSION PROTEIN"/>
    <property type="match status" value="1"/>
</dbReference>
<dbReference type="STRING" id="471853.Bcav_1407"/>
<dbReference type="GO" id="GO:0008124">
    <property type="term" value="F:4-alpha-hydroxytetrahydrobiopterin dehydratase activity"/>
    <property type="evidence" value="ECO:0007669"/>
    <property type="project" value="UniProtKB-EC"/>
</dbReference>
<evidence type="ECO:0000256" key="1">
    <source>
        <dbReference type="ARBA" id="ARBA00001554"/>
    </source>
</evidence>
<protein>
    <recommendedName>
        <fullName evidence="4">Putative pterin-4-alpha-carbinolamine dehydratase</fullName>
        <ecNumber evidence="3">4.2.1.96</ecNumber>
    </recommendedName>
</protein>
<dbReference type="Pfam" id="PF01329">
    <property type="entry name" value="Pterin_4a"/>
    <property type="match status" value="1"/>
</dbReference>
<dbReference type="InterPro" id="IPR036428">
    <property type="entry name" value="PCD_sf"/>
</dbReference>
<evidence type="ECO:0000313" key="7">
    <source>
        <dbReference type="EMBL" id="ACQ79665.1"/>
    </source>
</evidence>
<dbReference type="PANTHER" id="PTHR35908:SF1">
    <property type="entry name" value="CONSERVED PROTEIN"/>
    <property type="match status" value="1"/>
</dbReference>
<dbReference type="Gene3D" id="3.10.180.10">
    <property type="entry name" value="2,3-Dihydroxybiphenyl 1,2-Dioxygenase, domain 1"/>
    <property type="match status" value="1"/>
</dbReference>
<dbReference type="HOGENOM" id="CLU_109854_0_0_11"/>
<dbReference type="eggNOG" id="COG2154">
    <property type="taxonomic scope" value="Bacteria"/>
</dbReference>
<name>C5C2H9_BEUC1</name>
<dbReference type="Pfam" id="PF18029">
    <property type="entry name" value="Glyoxalase_6"/>
    <property type="match status" value="1"/>
</dbReference>
<comment type="catalytic activity">
    <reaction evidence="1">
        <text>(4aS,6R)-4a-hydroxy-L-erythro-5,6,7,8-tetrahydrobiopterin = (6R)-L-erythro-6,7-dihydrobiopterin + H2O</text>
        <dbReference type="Rhea" id="RHEA:11920"/>
        <dbReference type="ChEBI" id="CHEBI:15377"/>
        <dbReference type="ChEBI" id="CHEBI:15642"/>
        <dbReference type="ChEBI" id="CHEBI:43120"/>
        <dbReference type="EC" id="4.2.1.96"/>
    </reaction>
</comment>
<dbReference type="AlphaFoldDB" id="C5C2H9"/>
<dbReference type="EC" id="4.2.1.96" evidence="3"/>
<evidence type="ECO:0000259" key="6">
    <source>
        <dbReference type="Pfam" id="PF18029"/>
    </source>
</evidence>
<dbReference type="SUPFAM" id="SSF55248">
    <property type="entry name" value="PCD-like"/>
    <property type="match status" value="1"/>
</dbReference>
<dbReference type="InterPro" id="IPR001533">
    <property type="entry name" value="Pterin_deHydtase"/>
</dbReference>
<dbReference type="CDD" id="cd00488">
    <property type="entry name" value="PCD_DCoH"/>
    <property type="match status" value="1"/>
</dbReference>
<dbReference type="GO" id="GO:0006729">
    <property type="term" value="P:tetrahydrobiopterin biosynthetic process"/>
    <property type="evidence" value="ECO:0007669"/>
    <property type="project" value="InterPro"/>
</dbReference>
<feature type="domain" description="Glyoxalase-like" evidence="6">
    <location>
        <begin position="109"/>
        <end position="218"/>
    </location>
</feature>
<evidence type="ECO:0000256" key="2">
    <source>
        <dbReference type="ARBA" id="ARBA00006472"/>
    </source>
</evidence>
<dbReference type="Proteomes" id="UP000007962">
    <property type="component" value="Chromosome"/>
</dbReference>
<keyword evidence="5" id="KW-0456">Lyase</keyword>
<gene>
    <name evidence="7" type="ordered locus">Bcav_1407</name>
</gene>
<evidence type="ECO:0000256" key="3">
    <source>
        <dbReference type="ARBA" id="ARBA00013252"/>
    </source>
</evidence>
<dbReference type="InterPro" id="IPR041581">
    <property type="entry name" value="Glyoxalase_6"/>
</dbReference>
<sequence length="231" mass="24759">MSDAISPQQFHDADGLEDWRVLLRRAHSVFRTGSFAVGVALVDAIGRLADAANHHPDVDLRYSCVVVRLSSHDVGGLSERDVALARGISRAAAALGVTADPAATLELEIAVDAMSRPAVRAFWHAVLAYDEVPIPGVAESAEARELNDPLGHGPAFWFQQMDVPRTERNRIHVDVTVPHDVARARVDAALAAGGRLVSAEHAPAFWVLADAEGNEACVSTWQGREAPEPTT</sequence>
<dbReference type="Gene3D" id="3.30.1360.20">
    <property type="entry name" value="Transcriptional coactivator/pterin dehydratase"/>
    <property type="match status" value="1"/>
</dbReference>
<comment type="similarity">
    <text evidence="2">Belongs to the pterin-4-alpha-carbinolamine dehydratase family.</text>
</comment>
<evidence type="ECO:0000313" key="8">
    <source>
        <dbReference type="Proteomes" id="UP000007962"/>
    </source>
</evidence>
<keyword evidence="8" id="KW-1185">Reference proteome</keyword>
<reference evidence="7 8" key="1">
    <citation type="journal article" date="2009" name="Stand. Genomic Sci.">
        <title>Complete genome sequence of Beutenbergia cavernae type strain (HKI 0122).</title>
        <authorList>
            <person name="Land M."/>
            <person name="Pukall R."/>
            <person name="Abt B."/>
            <person name="Goker M."/>
            <person name="Rohde M."/>
            <person name="Glavina Del Rio T."/>
            <person name="Tice H."/>
            <person name="Copeland A."/>
            <person name="Cheng J.F."/>
            <person name="Lucas S."/>
            <person name="Chen F."/>
            <person name="Nolan M."/>
            <person name="Bruce D."/>
            <person name="Goodwin L."/>
            <person name="Pitluck S."/>
            <person name="Ivanova N."/>
            <person name="Mavromatis K."/>
            <person name="Ovchinnikova G."/>
            <person name="Pati A."/>
            <person name="Chen A."/>
            <person name="Palaniappan K."/>
            <person name="Hauser L."/>
            <person name="Chang Y.J."/>
            <person name="Jefferies C.C."/>
            <person name="Saunders E."/>
            <person name="Brettin T."/>
            <person name="Detter J.C."/>
            <person name="Han C."/>
            <person name="Chain P."/>
            <person name="Bristow J."/>
            <person name="Eisen J.A."/>
            <person name="Markowitz V."/>
            <person name="Hugenholtz P."/>
            <person name="Kyrpides N.C."/>
            <person name="Klenk H.P."/>
            <person name="Lapidus A."/>
        </authorList>
    </citation>
    <scope>NUCLEOTIDE SEQUENCE [LARGE SCALE GENOMIC DNA]</scope>
    <source>
        <strain evidence="8">ATCC BAA-8 / DSM 12333 / NBRC 16432</strain>
    </source>
</reference>
<proteinExistence type="inferred from homology"/>
<dbReference type="RefSeq" id="WP_015881905.1">
    <property type="nucleotide sequence ID" value="NC_012669.1"/>
</dbReference>
<dbReference type="EMBL" id="CP001618">
    <property type="protein sequence ID" value="ACQ79665.1"/>
    <property type="molecule type" value="Genomic_DNA"/>
</dbReference>
<evidence type="ECO:0000256" key="5">
    <source>
        <dbReference type="ARBA" id="ARBA00023239"/>
    </source>
</evidence>
<dbReference type="OrthoDB" id="15077at2"/>
<evidence type="ECO:0000256" key="4">
    <source>
        <dbReference type="ARBA" id="ARBA00021735"/>
    </source>
</evidence>
<dbReference type="InterPro" id="IPR029068">
    <property type="entry name" value="Glyas_Bleomycin-R_OHBP_Dase"/>
</dbReference>